<feature type="domain" description="EF-hand" evidence="5">
    <location>
        <begin position="112"/>
        <end position="147"/>
    </location>
</feature>
<comment type="caution">
    <text evidence="6">The sequence shown here is derived from an EMBL/GenBank/DDBJ whole genome shotgun (WGS) entry which is preliminary data.</text>
</comment>
<dbReference type="PROSITE" id="PS50222">
    <property type="entry name" value="EF_HAND_2"/>
    <property type="match status" value="1"/>
</dbReference>
<comment type="similarity">
    <text evidence="2 3">Belongs to the calcineurin regulatory subunit family.</text>
</comment>
<dbReference type="EMBL" id="JACEGQ020000011">
    <property type="protein sequence ID" value="KAH8494146.1"/>
    <property type="molecule type" value="Genomic_DNA"/>
</dbReference>
<dbReference type="GO" id="GO:0019722">
    <property type="term" value="P:calcium-mediated signaling"/>
    <property type="evidence" value="ECO:0007669"/>
    <property type="project" value="UniProtKB-UniRule"/>
</dbReference>
<name>A0A8T2XLZ3_POPDE</name>
<dbReference type="InterPro" id="IPR011992">
    <property type="entry name" value="EF-hand-dom_pair"/>
</dbReference>
<reference evidence="6" key="1">
    <citation type="journal article" date="2021" name="J. Hered.">
        <title>Genome Assembly of Salicaceae Populus deltoides (Eastern Cottonwood) I-69 Based on Nanopore Sequencing and Hi-C Technologies.</title>
        <authorList>
            <person name="Bai S."/>
            <person name="Wu H."/>
            <person name="Zhang J."/>
            <person name="Pan Z."/>
            <person name="Zhao W."/>
            <person name="Li Z."/>
            <person name="Tong C."/>
        </authorList>
    </citation>
    <scope>NUCLEOTIDE SEQUENCE</scope>
    <source>
        <tissue evidence="6">Leaf</tissue>
    </source>
</reference>
<dbReference type="PANTHER" id="PTHR23056:SF116">
    <property type="entry name" value="CALCINEURIN B-LIKE PROTEIN 3-RELATED"/>
    <property type="match status" value="1"/>
</dbReference>
<dbReference type="GO" id="GO:0005509">
    <property type="term" value="F:calcium ion binding"/>
    <property type="evidence" value="ECO:0007669"/>
    <property type="project" value="UniProtKB-UniRule"/>
</dbReference>
<keyword evidence="3 4" id="KW-0472">Membrane</keyword>
<protein>
    <recommendedName>
        <fullName evidence="3">Calcineurin B-like protein</fullName>
    </recommendedName>
</protein>
<dbReference type="Gene3D" id="1.10.238.10">
    <property type="entry name" value="EF-hand"/>
    <property type="match status" value="1"/>
</dbReference>
<dbReference type="GO" id="GO:0019900">
    <property type="term" value="F:kinase binding"/>
    <property type="evidence" value="ECO:0007669"/>
    <property type="project" value="UniProtKB-UniRule"/>
</dbReference>
<evidence type="ECO:0000313" key="6">
    <source>
        <dbReference type="EMBL" id="KAH8494146.1"/>
    </source>
</evidence>
<evidence type="ECO:0000256" key="1">
    <source>
        <dbReference type="ARBA" id="ARBA00022737"/>
    </source>
</evidence>
<keyword evidence="3" id="KW-0479">Metal-binding</keyword>
<feature type="transmembrane region" description="Helical" evidence="4">
    <location>
        <begin position="163"/>
        <end position="181"/>
    </location>
</feature>
<sequence length="195" mass="22047">MRIDDFSSAGLVLEIRGSIETSRSYSHFSNCFRRILKALGGFITSLLRCFDIDLYKSRGLEDPELLARETVFSVSEIEALYELFKKISSAVIDDGLINKEEFQLALFKTNKKESLFADRVFDLFDTKHNGILGFEEFARALSVFHPNAPIEEKIECMSGIDNFVIISILFLCPLCMVKVILSIPQMCTNLHAVCA</sequence>
<accession>A0A8T2XLZ3</accession>
<proteinExistence type="inferred from homology"/>
<dbReference type="SUPFAM" id="SSF47473">
    <property type="entry name" value="EF-hand"/>
    <property type="match status" value="1"/>
</dbReference>
<keyword evidence="3" id="KW-0106">Calcium</keyword>
<keyword evidence="4" id="KW-1133">Transmembrane helix</keyword>
<comment type="subcellular location">
    <subcellularLocation>
        <location evidence="3">Membrane</location>
    </subcellularLocation>
</comment>
<dbReference type="Proteomes" id="UP000807159">
    <property type="component" value="Chromosome 11"/>
</dbReference>
<keyword evidence="7" id="KW-1185">Reference proteome</keyword>
<dbReference type="AlphaFoldDB" id="A0A8T2XLZ3"/>
<evidence type="ECO:0000313" key="7">
    <source>
        <dbReference type="Proteomes" id="UP000807159"/>
    </source>
</evidence>
<evidence type="ECO:0000256" key="4">
    <source>
        <dbReference type="SAM" id="Phobius"/>
    </source>
</evidence>
<dbReference type="PANTHER" id="PTHR23056">
    <property type="entry name" value="CALCINEURIN B"/>
    <property type="match status" value="1"/>
</dbReference>
<gene>
    <name evidence="6" type="ORF">H0E87_020780</name>
</gene>
<organism evidence="6 7">
    <name type="scientific">Populus deltoides</name>
    <name type="common">Eastern poplar</name>
    <name type="synonym">Eastern cottonwood</name>
    <dbReference type="NCBI Taxonomy" id="3696"/>
    <lineage>
        <taxon>Eukaryota</taxon>
        <taxon>Viridiplantae</taxon>
        <taxon>Streptophyta</taxon>
        <taxon>Embryophyta</taxon>
        <taxon>Tracheophyta</taxon>
        <taxon>Spermatophyta</taxon>
        <taxon>Magnoliopsida</taxon>
        <taxon>eudicotyledons</taxon>
        <taxon>Gunneridae</taxon>
        <taxon>Pentapetalae</taxon>
        <taxon>rosids</taxon>
        <taxon>fabids</taxon>
        <taxon>Malpighiales</taxon>
        <taxon>Salicaceae</taxon>
        <taxon>Saliceae</taxon>
        <taxon>Populus</taxon>
    </lineage>
</organism>
<keyword evidence="1 3" id="KW-0677">Repeat</keyword>
<evidence type="ECO:0000256" key="3">
    <source>
        <dbReference type="RuleBase" id="RU369080"/>
    </source>
</evidence>
<evidence type="ECO:0000259" key="5">
    <source>
        <dbReference type="PROSITE" id="PS50222"/>
    </source>
</evidence>
<dbReference type="GO" id="GO:0016020">
    <property type="term" value="C:membrane"/>
    <property type="evidence" value="ECO:0007669"/>
    <property type="project" value="UniProtKB-SubCell"/>
</dbReference>
<keyword evidence="4" id="KW-0812">Transmembrane</keyword>
<comment type="subunit">
    <text evidence="3">Homodimer. Interacts with CIPK.</text>
</comment>
<comment type="function">
    <text evidence="3">Acts as a calcium sensor. CBL proteins interact with CIPK serine-threonine protein kinases. Binding of a CBL protein to the regulatory NAF domain of a CIPK protein lead to the activation of the kinase in a calcium-dependent manner.</text>
</comment>
<dbReference type="InterPro" id="IPR045198">
    <property type="entry name" value="CNBL1-10"/>
</dbReference>
<dbReference type="InterPro" id="IPR002048">
    <property type="entry name" value="EF_hand_dom"/>
</dbReference>
<evidence type="ECO:0000256" key="2">
    <source>
        <dbReference type="ARBA" id="ARBA00023774"/>
    </source>
</evidence>